<organism evidence="1 2">
    <name type="scientific">Chrysophaeum taylorii</name>
    <dbReference type="NCBI Taxonomy" id="2483200"/>
    <lineage>
        <taxon>Eukaryota</taxon>
        <taxon>Sar</taxon>
        <taxon>Stramenopiles</taxon>
        <taxon>Ochrophyta</taxon>
        <taxon>Pelagophyceae</taxon>
        <taxon>Pelagomonadales</taxon>
        <taxon>Pelagomonadaceae</taxon>
        <taxon>Chrysophaeum</taxon>
    </lineage>
</organism>
<accession>A0AAD7UJH7</accession>
<comment type="caution">
    <text evidence="1">The sequence shown here is derived from an EMBL/GenBank/DDBJ whole genome shotgun (WGS) entry which is preliminary data.</text>
</comment>
<dbReference type="Proteomes" id="UP001230188">
    <property type="component" value="Unassembled WGS sequence"/>
</dbReference>
<gene>
    <name evidence="1" type="ORF">CTAYLR_008060</name>
</gene>
<name>A0AAD7UJH7_9STRA</name>
<evidence type="ECO:0000313" key="1">
    <source>
        <dbReference type="EMBL" id="KAJ8609244.1"/>
    </source>
</evidence>
<protein>
    <submittedName>
        <fullName evidence="1">Uncharacterized protein</fullName>
    </submittedName>
</protein>
<dbReference type="AlphaFoldDB" id="A0AAD7UJH7"/>
<keyword evidence="2" id="KW-1185">Reference proteome</keyword>
<proteinExistence type="predicted"/>
<evidence type="ECO:0000313" key="2">
    <source>
        <dbReference type="Proteomes" id="UP001230188"/>
    </source>
</evidence>
<sequence length="156" mass="17656">MIRSGVQQLSRRRGCRLFAQVAFQRWGPDDPIARRRDWGDMGQETRNLWGALGWTEHTWKQNHPLPGTEFVQWAALSESQRDAASRLGYTEDVWNAEDESEDALFNLNKALAPPELILGAAAALVGFGLLCRPKARPALKDDDACCQHHEDHHERA</sequence>
<dbReference type="EMBL" id="JAQMWT010000145">
    <property type="protein sequence ID" value="KAJ8609244.1"/>
    <property type="molecule type" value="Genomic_DNA"/>
</dbReference>
<reference evidence="1" key="1">
    <citation type="submission" date="2023-01" db="EMBL/GenBank/DDBJ databases">
        <title>Metagenome sequencing of chrysophaentin producing Chrysophaeum taylorii.</title>
        <authorList>
            <person name="Davison J."/>
            <person name="Bewley C."/>
        </authorList>
    </citation>
    <scope>NUCLEOTIDE SEQUENCE</scope>
    <source>
        <strain evidence="1">NIES-1699</strain>
    </source>
</reference>